<feature type="compositionally biased region" description="Basic and acidic residues" evidence="2">
    <location>
        <begin position="138"/>
        <end position="149"/>
    </location>
</feature>
<dbReference type="PANTHER" id="PTHR28626">
    <property type="entry name" value="SRR1-LIKE PROTEIN"/>
    <property type="match status" value="1"/>
</dbReference>
<dbReference type="PANTHER" id="PTHR28626:SF3">
    <property type="entry name" value="SRR1-LIKE PROTEIN"/>
    <property type="match status" value="1"/>
</dbReference>
<accession>A0A9P7ZZB2</accession>
<name>A0A9P7ZZB2_MORAP</name>
<dbReference type="GO" id="GO:0005634">
    <property type="term" value="C:nucleus"/>
    <property type="evidence" value="ECO:0007669"/>
    <property type="project" value="TreeGrafter"/>
</dbReference>
<evidence type="ECO:0000256" key="1">
    <source>
        <dbReference type="ARBA" id="ARBA00009856"/>
    </source>
</evidence>
<dbReference type="EMBL" id="JAIFTL010000188">
    <property type="protein sequence ID" value="KAG9321703.1"/>
    <property type="molecule type" value="Genomic_DNA"/>
</dbReference>
<dbReference type="GO" id="GO:0005737">
    <property type="term" value="C:cytoplasm"/>
    <property type="evidence" value="ECO:0007669"/>
    <property type="project" value="TreeGrafter"/>
</dbReference>
<feature type="domain" description="SRR1-like" evidence="3">
    <location>
        <begin position="183"/>
        <end position="342"/>
    </location>
</feature>
<evidence type="ECO:0000256" key="2">
    <source>
        <dbReference type="SAM" id="MobiDB-lite"/>
    </source>
</evidence>
<evidence type="ECO:0000313" key="5">
    <source>
        <dbReference type="Proteomes" id="UP000717515"/>
    </source>
</evidence>
<organism evidence="4 5">
    <name type="scientific">Mortierella alpina</name>
    <name type="common">Oleaginous fungus</name>
    <name type="synonym">Mortierella renispora</name>
    <dbReference type="NCBI Taxonomy" id="64518"/>
    <lineage>
        <taxon>Eukaryota</taxon>
        <taxon>Fungi</taxon>
        <taxon>Fungi incertae sedis</taxon>
        <taxon>Mucoromycota</taxon>
        <taxon>Mortierellomycotina</taxon>
        <taxon>Mortierellomycetes</taxon>
        <taxon>Mortierellales</taxon>
        <taxon>Mortierellaceae</taxon>
        <taxon>Mortierella</taxon>
    </lineage>
</organism>
<comment type="caution">
    <text evidence="4">The sequence shown here is derived from an EMBL/GenBank/DDBJ whole genome shotgun (WGS) entry which is preliminary data.</text>
</comment>
<proteinExistence type="inferred from homology"/>
<comment type="similarity">
    <text evidence="1">Belongs to the SRR1 family.</text>
</comment>
<evidence type="ECO:0000313" key="4">
    <source>
        <dbReference type="EMBL" id="KAG9321703.1"/>
    </source>
</evidence>
<sequence>MASFNESAEAAGACVADTAAEEPFTFVSRKKKTGPRQATTAPPVPLTSLRNAKQETTEHNLPGWTMRKPAKVKKNSQRARVMGSRGPEYEPRTLEWGQSMMEARVMSLKESRFYEAFRELVITALCPPCESHANVADKEHVLQHDRRPSQEIVPTESETGNKKKATETLLETRKSASEIPIVQSGRHAFVDMVCYGIGSIESSRNSQFQLGLALCLKDILEISGTISIFDPAMTEYDQRLVEKLGMSVLKANDQAKQVVEARTLLYMPHCPKGLYSHVLETNWTREQLDRLVILGNRFTMYDERQYVKQAPFILPALSIAEVHILPAIKFEDNTIFNDLAIHSFPSHHTVPDVDVQGREQDPEM</sequence>
<protein>
    <recommendedName>
        <fullName evidence="3">SRR1-like domain-containing protein</fullName>
    </recommendedName>
</protein>
<dbReference type="InterPro" id="IPR040044">
    <property type="entry name" value="SRR1L"/>
</dbReference>
<gene>
    <name evidence="4" type="ORF">KVV02_005234</name>
</gene>
<dbReference type="Proteomes" id="UP000717515">
    <property type="component" value="Unassembled WGS sequence"/>
</dbReference>
<dbReference type="InterPro" id="IPR012942">
    <property type="entry name" value="SRR1-like"/>
</dbReference>
<dbReference type="Pfam" id="PF07985">
    <property type="entry name" value="SRR1"/>
    <property type="match status" value="1"/>
</dbReference>
<dbReference type="AlphaFoldDB" id="A0A9P7ZZB2"/>
<evidence type="ECO:0000259" key="3">
    <source>
        <dbReference type="Pfam" id="PF07985"/>
    </source>
</evidence>
<feature type="non-terminal residue" evidence="4">
    <location>
        <position position="1"/>
    </location>
</feature>
<reference evidence="4" key="1">
    <citation type="submission" date="2021-07" db="EMBL/GenBank/DDBJ databases">
        <title>Draft genome of Mortierella alpina, strain LL118, isolated from an aspen leaf litter sample.</title>
        <authorList>
            <person name="Yang S."/>
            <person name="Vinatzer B.A."/>
        </authorList>
    </citation>
    <scope>NUCLEOTIDE SEQUENCE</scope>
    <source>
        <strain evidence="4">LL118</strain>
    </source>
</reference>
<feature type="region of interest" description="Disordered" evidence="2">
    <location>
        <begin position="138"/>
        <end position="164"/>
    </location>
</feature>
<feature type="region of interest" description="Disordered" evidence="2">
    <location>
        <begin position="26"/>
        <end position="59"/>
    </location>
</feature>